<organism evidence="2">
    <name type="scientific">uncultured Pyrinomonadaceae bacterium</name>
    <dbReference type="NCBI Taxonomy" id="2283094"/>
    <lineage>
        <taxon>Bacteria</taxon>
        <taxon>Pseudomonadati</taxon>
        <taxon>Acidobacteriota</taxon>
        <taxon>Blastocatellia</taxon>
        <taxon>Blastocatellales</taxon>
        <taxon>Pyrinomonadaceae</taxon>
        <taxon>environmental samples</taxon>
    </lineage>
</organism>
<gene>
    <name evidence="2" type="ORF">AVDCRST_MAG74-693</name>
</gene>
<reference evidence="2" key="1">
    <citation type="submission" date="2020-02" db="EMBL/GenBank/DDBJ databases">
        <authorList>
            <person name="Meier V. D."/>
        </authorList>
    </citation>
    <scope>NUCLEOTIDE SEQUENCE</scope>
    <source>
        <strain evidence="2">AVDCRST_MAG74</strain>
    </source>
</reference>
<name>A0A6J4NF72_9BACT</name>
<evidence type="ECO:0000256" key="1">
    <source>
        <dbReference type="SAM" id="MobiDB-lite"/>
    </source>
</evidence>
<dbReference type="EMBL" id="CADCUR010000052">
    <property type="protein sequence ID" value="CAA9386104.1"/>
    <property type="molecule type" value="Genomic_DNA"/>
</dbReference>
<sequence length="53" mass="5504">MGGREVAAEITQKWYAGSQSMADAARAQAGTPTGGGAKIYRANPPNEGNPLER</sequence>
<accession>A0A6J4NF72</accession>
<feature type="region of interest" description="Disordered" evidence="1">
    <location>
        <begin position="22"/>
        <end position="53"/>
    </location>
</feature>
<proteinExistence type="predicted"/>
<dbReference type="AlphaFoldDB" id="A0A6J4NF72"/>
<evidence type="ECO:0000313" key="2">
    <source>
        <dbReference type="EMBL" id="CAA9386104.1"/>
    </source>
</evidence>
<protein>
    <submittedName>
        <fullName evidence="2">Uncharacterized protein</fullName>
    </submittedName>
</protein>